<keyword evidence="6" id="KW-1185">Reference proteome</keyword>
<dbReference type="PANTHER" id="PTHR13900">
    <property type="entry name" value="TRANSCRIPTION INITIATION FACTOR TFIID"/>
    <property type="match status" value="1"/>
</dbReference>
<name>A0A2I0TCN6_LIMLA</name>
<dbReference type="GO" id="GO:0004402">
    <property type="term" value="F:histone acetyltransferase activity"/>
    <property type="evidence" value="ECO:0007669"/>
    <property type="project" value="InterPro"/>
</dbReference>
<evidence type="ECO:0000313" key="5">
    <source>
        <dbReference type="EMBL" id="PKU31557.1"/>
    </source>
</evidence>
<dbReference type="GO" id="GO:0017025">
    <property type="term" value="F:TBP-class protein binding"/>
    <property type="evidence" value="ECO:0007669"/>
    <property type="project" value="InterPro"/>
</dbReference>
<accession>A0A2I0TCN6</accession>
<sequence length="274" mass="31327">MREQERQASGGGEMFFMRTPQDLTGKDGDLILAEYSEENAPLMMQVGMATKIKNYYKRKPGKDPGAPDCKYGETVYCHTSPFLGSLHPGQLLQDDKEPQPVKKTVTGTDADLRRLSLKNAKQLLRKFGVPEEEIKKLSRWEVIDVVRTMSTEQARSGEGPMSKFARGSRFSVAEHQERYKEECQRIFDLQNKVLESTEILSTDTDSSSAEDSDFEEMGKNIENMLQNKKTSSQLSREREEQERKELQRMLLGEDSGNDKERGKKDRRDKKGLCK</sequence>
<dbReference type="InterPro" id="IPR040240">
    <property type="entry name" value="TAF1"/>
</dbReference>
<dbReference type="OrthoDB" id="5752at2759"/>
<dbReference type="PANTHER" id="PTHR13900:SF0">
    <property type="entry name" value="TRANSCRIPTION INITIATION FACTOR TFIID SUBUNIT 1"/>
    <property type="match status" value="1"/>
</dbReference>
<evidence type="ECO:0000256" key="3">
    <source>
        <dbReference type="SAM" id="MobiDB-lite"/>
    </source>
</evidence>
<proteinExistence type="predicted"/>
<keyword evidence="2" id="KW-0539">Nucleus</keyword>
<dbReference type="Proteomes" id="UP000233556">
    <property type="component" value="Unassembled WGS sequence"/>
</dbReference>
<feature type="compositionally biased region" description="Basic and acidic residues" evidence="3">
    <location>
        <begin position="235"/>
        <end position="247"/>
    </location>
</feature>
<evidence type="ECO:0000313" key="6">
    <source>
        <dbReference type="Proteomes" id="UP000233556"/>
    </source>
</evidence>
<dbReference type="Pfam" id="PF12157">
    <property type="entry name" value="DUF3591"/>
    <property type="match status" value="1"/>
</dbReference>
<feature type="region of interest" description="Disordered" evidence="3">
    <location>
        <begin position="1"/>
        <end position="22"/>
    </location>
</feature>
<feature type="domain" description="Transcription initiation factor TFIID subunit 1 histone acetyltransferase" evidence="4">
    <location>
        <begin position="5"/>
        <end position="93"/>
    </location>
</feature>
<dbReference type="InterPro" id="IPR022591">
    <property type="entry name" value="TAF1_HAT_dom"/>
</dbReference>
<feature type="compositionally biased region" description="Basic and acidic residues" evidence="3">
    <location>
        <begin position="256"/>
        <end position="274"/>
    </location>
</feature>
<dbReference type="AlphaFoldDB" id="A0A2I0TCN6"/>
<feature type="region of interest" description="Disordered" evidence="3">
    <location>
        <begin position="198"/>
        <end position="274"/>
    </location>
</feature>
<dbReference type="GO" id="GO:0051123">
    <property type="term" value="P:RNA polymerase II preinitiation complex assembly"/>
    <property type="evidence" value="ECO:0007669"/>
    <property type="project" value="TreeGrafter"/>
</dbReference>
<gene>
    <name evidence="5" type="ORF">llap_18140</name>
</gene>
<evidence type="ECO:0000256" key="2">
    <source>
        <dbReference type="ARBA" id="ARBA00023242"/>
    </source>
</evidence>
<dbReference type="EMBL" id="KZ512608">
    <property type="protein sequence ID" value="PKU31557.1"/>
    <property type="molecule type" value="Genomic_DNA"/>
</dbReference>
<protein>
    <recommendedName>
        <fullName evidence="4">Transcription initiation factor TFIID subunit 1 histone acetyltransferase domain-containing protein</fullName>
    </recommendedName>
</protein>
<reference evidence="6" key="1">
    <citation type="submission" date="2017-11" db="EMBL/GenBank/DDBJ databases">
        <authorList>
            <person name="Lima N.C."/>
            <person name="Parody-Merino A.M."/>
            <person name="Battley P.F."/>
            <person name="Fidler A.E."/>
            <person name="Prosdocimi F."/>
        </authorList>
    </citation>
    <scope>NUCLEOTIDE SEQUENCE [LARGE SCALE GENOMIC DNA]</scope>
</reference>
<evidence type="ECO:0000256" key="1">
    <source>
        <dbReference type="ARBA" id="ARBA00004123"/>
    </source>
</evidence>
<evidence type="ECO:0000259" key="4">
    <source>
        <dbReference type="Pfam" id="PF12157"/>
    </source>
</evidence>
<dbReference type="GO" id="GO:0005669">
    <property type="term" value="C:transcription factor TFIID complex"/>
    <property type="evidence" value="ECO:0007669"/>
    <property type="project" value="InterPro"/>
</dbReference>
<reference evidence="6" key="2">
    <citation type="submission" date="2017-12" db="EMBL/GenBank/DDBJ databases">
        <title>Genome sequence of the Bar-tailed Godwit (Limosa lapponica baueri).</title>
        <authorList>
            <person name="Lima N.C.B."/>
            <person name="Parody-Merino A.M."/>
            <person name="Battley P.F."/>
            <person name="Fidler A.E."/>
            <person name="Prosdocimi F."/>
        </authorList>
    </citation>
    <scope>NUCLEOTIDE SEQUENCE [LARGE SCALE GENOMIC DNA]</scope>
</reference>
<dbReference type="GO" id="GO:0016251">
    <property type="term" value="F:RNA polymerase II general transcription initiation factor activity"/>
    <property type="evidence" value="ECO:0007669"/>
    <property type="project" value="InterPro"/>
</dbReference>
<comment type="subcellular location">
    <subcellularLocation>
        <location evidence="1">Nucleus</location>
    </subcellularLocation>
</comment>
<organism evidence="5 6">
    <name type="scientific">Limosa lapponica baueri</name>
    <dbReference type="NCBI Taxonomy" id="1758121"/>
    <lineage>
        <taxon>Eukaryota</taxon>
        <taxon>Metazoa</taxon>
        <taxon>Chordata</taxon>
        <taxon>Craniata</taxon>
        <taxon>Vertebrata</taxon>
        <taxon>Euteleostomi</taxon>
        <taxon>Archelosauria</taxon>
        <taxon>Archosauria</taxon>
        <taxon>Dinosauria</taxon>
        <taxon>Saurischia</taxon>
        <taxon>Theropoda</taxon>
        <taxon>Coelurosauria</taxon>
        <taxon>Aves</taxon>
        <taxon>Neognathae</taxon>
        <taxon>Neoaves</taxon>
        <taxon>Charadriiformes</taxon>
        <taxon>Scolopacidae</taxon>
        <taxon>Limosa</taxon>
    </lineage>
</organism>